<name>A0A317X4S4_9EURO</name>
<dbReference type="AlphaFoldDB" id="A0A317X4S4"/>
<gene>
    <name evidence="2" type="ORF">BO94DRAFT_371674</name>
</gene>
<dbReference type="RefSeq" id="XP_025470096.1">
    <property type="nucleotide sequence ID" value="XM_025607211.1"/>
</dbReference>
<accession>A0A317X4S4</accession>
<comment type="caution">
    <text evidence="2">The sequence shown here is derived from an EMBL/GenBank/DDBJ whole genome shotgun (WGS) entry which is preliminary data.</text>
</comment>
<evidence type="ECO:0000313" key="3">
    <source>
        <dbReference type="Proteomes" id="UP000246702"/>
    </source>
</evidence>
<dbReference type="GeneID" id="37109354"/>
<keyword evidence="3" id="KW-1185">Reference proteome</keyword>
<protein>
    <submittedName>
        <fullName evidence="2">Uncharacterized protein</fullName>
    </submittedName>
</protein>
<dbReference type="Proteomes" id="UP000246702">
    <property type="component" value="Unassembled WGS sequence"/>
</dbReference>
<dbReference type="EMBL" id="MSFK01000007">
    <property type="protein sequence ID" value="PWY93335.1"/>
    <property type="molecule type" value="Genomic_DNA"/>
</dbReference>
<reference evidence="2 3" key="1">
    <citation type="submission" date="2016-12" db="EMBL/GenBank/DDBJ databases">
        <title>The genomes of Aspergillus section Nigri reveals drivers in fungal speciation.</title>
        <authorList>
            <consortium name="DOE Joint Genome Institute"/>
            <person name="Vesth T.C."/>
            <person name="Nybo J."/>
            <person name="Theobald S."/>
            <person name="Brandl J."/>
            <person name="Frisvad J.C."/>
            <person name="Nielsen K.F."/>
            <person name="Lyhne E.K."/>
            <person name="Kogle M.E."/>
            <person name="Kuo A."/>
            <person name="Riley R."/>
            <person name="Clum A."/>
            <person name="Nolan M."/>
            <person name="Lipzen A."/>
            <person name="Salamov A."/>
            <person name="Henrissat B."/>
            <person name="Wiebenga A."/>
            <person name="De Vries R.P."/>
            <person name="Grigoriev I.V."/>
            <person name="Mortensen U.H."/>
            <person name="Andersen M.R."/>
            <person name="Baker S.E."/>
        </authorList>
    </citation>
    <scope>NUCLEOTIDE SEQUENCE [LARGE SCALE GENOMIC DNA]</scope>
    <source>
        <strain evidence="2 3">CBS 115572</strain>
    </source>
</reference>
<evidence type="ECO:0000256" key="1">
    <source>
        <dbReference type="SAM" id="MobiDB-lite"/>
    </source>
</evidence>
<proteinExistence type="predicted"/>
<sequence length="153" mass="17192">MGDSRGDWAFAKESYNRNRVQSLPPSRAYRLVQSRWAHQCGRESCRGETSEGAKYELNQAGDAGTGRGQDVGMEEQDRMTIKKAAASRNRTPNIIICQCHRKPRHSDKDLRERGDCLPGHPLAHTGPRAKLGLAQEPCPYALVHTSDERRLPR</sequence>
<organism evidence="2 3">
    <name type="scientific">Aspergillus sclerotioniger CBS 115572</name>
    <dbReference type="NCBI Taxonomy" id="1450535"/>
    <lineage>
        <taxon>Eukaryota</taxon>
        <taxon>Fungi</taxon>
        <taxon>Dikarya</taxon>
        <taxon>Ascomycota</taxon>
        <taxon>Pezizomycotina</taxon>
        <taxon>Eurotiomycetes</taxon>
        <taxon>Eurotiomycetidae</taxon>
        <taxon>Eurotiales</taxon>
        <taxon>Aspergillaceae</taxon>
        <taxon>Aspergillus</taxon>
        <taxon>Aspergillus subgen. Circumdati</taxon>
    </lineage>
</organism>
<feature type="region of interest" description="Disordered" evidence="1">
    <location>
        <begin position="47"/>
        <end position="87"/>
    </location>
</feature>
<evidence type="ECO:0000313" key="2">
    <source>
        <dbReference type="EMBL" id="PWY93335.1"/>
    </source>
</evidence>